<dbReference type="InterPro" id="IPR052413">
    <property type="entry name" value="SUR7_domain"/>
</dbReference>
<organism evidence="3 4">
    <name type="scientific">Neodothiora populina</name>
    <dbReference type="NCBI Taxonomy" id="2781224"/>
    <lineage>
        <taxon>Eukaryota</taxon>
        <taxon>Fungi</taxon>
        <taxon>Dikarya</taxon>
        <taxon>Ascomycota</taxon>
        <taxon>Pezizomycotina</taxon>
        <taxon>Dothideomycetes</taxon>
        <taxon>Dothideomycetidae</taxon>
        <taxon>Dothideales</taxon>
        <taxon>Dothioraceae</taxon>
        <taxon>Neodothiora</taxon>
    </lineage>
</organism>
<keyword evidence="2" id="KW-1133">Transmembrane helix</keyword>
<evidence type="ECO:0000256" key="2">
    <source>
        <dbReference type="SAM" id="Phobius"/>
    </source>
</evidence>
<feature type="transmembrane region" description="Helical" evidence="2">
    <location>
        <begin position="258"/>
        <end position="285"/>
    </location>
</feature>
<dbReference type="PANTHER" id="PTHR28019">
    <property type="entry name" value="CELL MEMBRANE PROTEIN YLR413W-RELATED"/>
    <property type="match status" value="1"/>
</dbReference>
<dbReference type="EMBL" id="JBFMKM010000016">
    <property type="protein sequence ID" value="KAL1296864.1"/>
    <property type="molecule type" value="Genomic_DNA"/>
</dbReference>
<keyword evidence="2" id="KW-0472">Membrane</keyword>
<protein>
    <recommendedName>
        <fullName evidence="5">SUR7 family protein pun1</fullName>
    </recommendedName>
</protein>
<reference evidence="3 4" key="1">
    <citation type="submission" date="2024-07" db="EMBL/GenBank/DDBJ databases">
        <title>Draft sequence of the Neodothiora populina.</title>
        <authorList>
            <person name="Drown D.D."/>
            <person name="Schuette U.S."/>
            <person name="Buechlein A.B."/>
            <person name="Rusch D.R."/>
            <person name="Winton L.W."/>
            <person name="Adams G.A."/>
        </authorList>
    </citation>
    <scope>NUCLEOTIDE SEQUENCE [LARGE SCALE GENOMIC DNA]</scope>
    <source>
        <strain evidence="3 4">CPC 39397</strain>
    </source>
</reference>
<dbReference type="InterPro" id="IPR009571">
    <property type="entry name" value="SUR7/Rim9-like_fungi"/>
</dbReference>
<comment type="caution">
    <text evidence="3">The sequence shown here is derived from an EMBL/GenBank/DDBJ whole genome shotgun (WGS) entry which is preliminary data.</text>
</comment>
<dbReference type="RefSeq" id="XP_069196546.1">
    <property type="nucleotide sequence ID" value="XM_069344131.1"/>
</dbReference>
<dbReference type="GeneID" id="95978181"/>
<keyword evidence="2" id="KW-0812">Transmembrane</keyword>
<name>A0ABR3P264_9PEZI</name>
<feature type="region of interest" description="Disordered" evidence="1">
    <location>
        <begin position="1"/>
        <end position="28"/>
    </location>
</feature>
<evidence type="ECO:0000313" key="3">
    <source>
        <dbReference type="EMBL" id="KAL1296864.1"/>
    </source>
</evidence>
<feature type="transmembrane region" description="Helical" evidence="2">
    <location>
        <begin position="48"/>
        <end position="68"/>
    </location>
</feature>
<proteinExistence type="predicted"/>
<gene>
    <name evidence="3" type="ORF">AAFC00_004481</name>
</gene>
<evidence type="ECO:0008006" key="5">
    <source>
        <dbReference type="Google" id="ProtNLM"/>
    </source>
</evidence>
<feature type="transmembrane region" description="Helical" evidence="2">
    <location>
        <begin position="209"/>
        <end position="238"/>
    </location>
</feature>
<dbReference type="PANTHER" id="PTHR28019:SF2">
    <property type="entry name" value="CELL MEMBRANE PROTEIN YLR413W-RELATED"/>
    <property type="match status" value="1"/>
</dbReference>
<evidence type="ECO:0000256" key="1">
    <source>
        <dbReference type="SAM" id="MobiDB-lite"/>
    </source>
</evidence>
<keyword evidence="4" id="KW-1185">Reference proteome</keyword>
<feature type="transmembrane region" description="Helical" evidence="2">
    <location>
        <begin position="181"/>
        <end position="202"/>
    </location>
</feature>
<sequence length="329" mass="36982">MFGRSKRAAREEEATSSDGTRGHSMETDRTLTEGFTHDQVKRATRTRLIWTFICTFLLLLTWIFLILVEVAQTDRGFSTLTSIYFINVDLSDIFPVSVPNAAIVNSIAQTIGLHDFYRVGLWNFCEGYHDSRGVTHCSKPETLYWFDPVSIILSELLAGATITLPTDLTNDLDLIRIVSKWMFGLFLTGACMSFVMMFVQFVSVFSRWWAFVIMFFTFLTALFTCVATVVATVLFIILRNVLTSVAELNIGANLGNKMFAFMWIAAASSFLAFIIQLCLCCCCASRRDVRTGRKKGSKKAYTSDSLASNEKTAGKFDRKSIFGGRRNKA</sequence>
<dbReference type="Proteomes" id="UP001562354">
    <property type="component" value="Unassembled WGS sequence"/>
</dbReference>
<dbReference type="Pfam" id="PF06687">
    <property type="entry name" value="SUR7"/>
    <property type="match status" value="1"/>
</dbReference>
<accession>A0ABR3P264</accession>
<evidence type="ECO:0000313" key="4">
    <source>
        <dbReference type="Proteomes" id="UP001562354"/>
    </source>
</evidence>